<evidence type="ECO:0000256" key="6">
    <source>
        <dbReference type="PROSITE-ProRule" id="PRU01240"/>
    </source>
</evidence>
<keyword evidence="2 6" id="KW-0645">Protease</keyword>
<comment type="caution">
    <text evidence="9">The sequence shown here is derived from an EMBL/GenBank/DDBJ whole genome shotgun (WGS) entry which is preliminary data.</text>
</comment>
<dbReference type="InterPro" id="IPR026444">
    <property type="entry name" value="Secre_tail"/>
</dbReference>
<dbReference type="Pfam" id="PF18962">
    <property type="entry name" value="Por_Secre_tail"/>
    <property type="match status" value="1"/>
</dbReference>
<dbReference type="SUPFAM" id="SSF52743">
    <property type="entry name" value="Subtilisin-like"/>
    <property type="match status" value="1"/>
</dbReference>
<keyword evidence="10" id="KW-1185">Reference proteome</keyword>
<dbReference type="InterPro" id="IPR050131">
    <property type="entry name" value="Peptidase_S8_subtilisin-like"/>
</dbReference>
<dbReference type="InterPro" id="IPR036852">
    <property type="entry name" value="Peptidase_S8/S53_dom_sf"/>
</dbReference>
<evidence type="ECO:0000256" key="2">
    <source>
        <dbReference type="ARBA" id="ARBA00022670"/>
    </source>
</evidence>
<dbReference type="PANTHER" id="PTHR43806">
    <property type="entry name" value="PEPTIDASE S8"/>
    <property type="match status" value="1"/>
</dbReference>
<evidence type="ECO:0000256" key="3">
    <source>
        <dbReference type="ARBA" id="ARBA00022729"/>
    </source>
</evidence>
<feature type="active site" description="Charge relay system" evidence="6">
    <location>
        <position position="169"/>
    </location>
</feature>
<dbReference type="InterPro" id="IPR022398">
    <property type="entry name" value="Peptidase_S8_His-AS"/>
</dbReference>
<dbReference type="PANTHER" id="PTHR43806:SF11">
    <property type="entry name" value="CEREVISIN-RELATED"/>
    <property type="match status" value="1"/>
</dbReference>
<dbReference type="RefSeq" id="WP_204344767.1">
    <property type="nucleotide sequence ID" value="NZ_JACNMJ010000001.1"/>
</dbReference>
<dbReference type="InterPro" id="IPR023828">
    <property type="entry name" value="Peptidase_S8_Ser-AS"/>
</dbReference>
<evidence type="ECO:0000256" key="5">
    <source>
        <dbReference type="ARBA" id="ARBA00022825"/>
    </source>
</evidence>
<keyword evidence="4 6" id="KW-0378">Hydrolase</keyword>
<feature type="active site" description="Charge relay system" evidence="6">
    <location>
        <position position="598"/>
    </location>
</feature>
<feature type="domain" description="Peptidase S8/S53" evidence="7">
    <location>
        <begin position="160"/>
        <end position="338"/>
    </location>
</feature>
<dbReference type="Gene3D" id="3.40.50.200">
    <property type="entry name" value="Peptidase S8/S53 domain"/>
    <property type="match status" value="2"/>
</dbReference>
<keyword evidence="5 6" id="KW-0720">Serine protease</keyword>
<dbReference type="Proteomes" id="UP001203687">
    <property type="component" value="Unassembled WGS sequence"/>
</dbReference>
<feature type="domain" description="Secretion system C-terminal sorting" evidence="8">
    <location>
        <begin position="676"/>
        <end position="745"/>
    </location>
</feature>
<evidence type="ECO:0000259" key="7">
    <source>
        <dbReference type="Pfam" id="PF00082"/>
    </source>
</evidence>
<dbReference type="PROSITE" id="PS00137">
    <property type="entry name" value="SUBTILASE_HIS"/>
    <property type="match status" value="1"/>
</dbReference>
<accession>A0ABT0H9C4</accession>
<dbReference type="Pfam" id="PF00082">
    <property type="entry name" value="Peptidase_S8"/>
    <property type="match status" value="2"/>
</dbReference>
<dbReference type="InterPro" id="IPR015500">
    <property type="entry name" value="Peptidase_S8_subtilisin-rel"/>
</dbReference>
<dbReference type="EMBL" id="JALPQF010000009">
    <property type="protein sequence ID" value="MCK8480976.1"/>
    <property type="molecule type" value="Genomic_DNA"/>
</dbReference>
<evidence type="ECO:0000256" key="4">
    <source>
        <dbReference type="ARBA" id="ARBA00022801"/>
    </source>
</evidence>
<comment type="similarity">
    <text evidence="1 6">Belongs to the peptidase S8 family.</text>
</comment>
<dbReference type="PRINTS" id="PR00723">
    <property type="entry name" value="SUBTILISIN"/>
</dbReference>
<gene>
    <name evidence="9" type="ORF">MUY34_10100</name>
</gene>
<name>A0ABT0H9C4_9FLAO</name>
<organism evidence="9 10">
    <name type="scientific">Psychroserpens algicola</name>
    <dbReference type="NCBI Taxonomy" id="1719034"/>
    <lineage>
        <taxon>Bacteria</taxon>
        <taxon>Pseudomonadati</taxon>
        <taxon>Bacteroidota</taxon>
        <taxon>Flavobacteriia</taxon>
        <taxon>Flavobacteriales</taxon>
        <taxon>Flavobacteriaceae</taxon>
        <taxon>Psychroserpens</taxon>
    </lineage>
</organism>
<proteinExistence type="inferred from homology"/>
<dbReference type="PROSITE" id="PS00138">
    <property type="entry name" value="SUBTILASE_SER"/>
    <property type="match status" value="1"/>
</dbReference>
<evidence type="ECO:0000313" key="9">
    <source>
        <dbReference type="EMBL" id="MCK8480976.1"/>
    </source>
</evidence>
<protein>
    <submittedName>
        <fullName evidence="9">S8 family peptidase</fullName>
    </submittedName>
</protein>
<reference evidence="9" key="1">
    <citation type="submission" date="2022-04" db="EMBL/GenBank/DDBJ databases">
        <authorList>
            <person name="Ren T."/>
        </authorList>
    </citation>
    <scope>NUCLEOTIDE SEQUENCE</scope>
    <source>
        <strain evidence="9">F63249</strain>
    </source>
</reference>
<evidence type="ECO:0000259" key="8">
    <source>
        <dbReference type="Pfam" id="PF18962"/>
    </source>
</evidence>
<sequence length="748" mass="81515">MKTYSLKNVSTFLFVLLAINLFGQKRLSDKPIIHEKIVVNSKKISSNISATTVMFLDDNRNLKTAIIQKNGLSYVNTILLLNDNCSIDDIGDLPILINSGNKSVITALIPLDRFEEVIANNCVKYLDVGVPFESTLDEARNLTNVDLVHSGSGLDSSYDGSGVVVGVIDEGFDFTHPTFRDTNGDSRISRVWIQGDNSGVNPNGYNYGSEYVGGAQILAKQSDMNDKSHGTHVAGIAAGSGIDGGNDSFQGMAYNSEIVLVSYNLPVNQTGPNTNTNVIDALNYLVNYANSVNKPLVINMSFGTHFGPHDGSSILDQEIDNLVDEGIIIVGAAGNEGARKIHVSSDFNLNESKFYFVENNESQMPFIDIWGNANTDFNVSFNIYNTITDTWIDVLPYINTNTSIIGQELLSDAIDNDQWSINYVVSNELNQKPRVTLNVDFAGDLSLNDGDIFVLEVNAENTSIDAWCTSSGFTSEFENYGYNNVVDGDSNITLREIGGTANEIITVGAYTSKNNYNDFFGNNHNANFFTAIGEIAPFSSLGSTVDGRMKPDITAPGNTIVSSVSSFDSNYMASSSSVVNGVTDGSQEWWYATLEGTSMAAPVVTGIIALWLQANPNLTPNDIKQLLDNTSIQDAFTGTSANNIWGRGKIDALSGMSLIEQTLSIDDHTQNSNLILYPNPTYGIINIRTTHVYSDFKLFNVLGQEFKNFEVKSTSQGYVLDVSNLSSDVYYLQVINNNVTEVLKVVKS</sequence>
<evidence type="ECO:0000256" key="1">
    <source>
        <dbReference type="ARBA" id="ARBA00011073"/>
    </source>
</evidence>
<feature type="active site" description="Charge relay system" evidence="6">
    <location>
        <position position="229"/>
    </location>
</feature>
<feature type="domain" description="Peptidase S8/S53" evidence="7">
    <location>
        <begin position="495"/>
        <end position="644"/>
    </location>
</feature>
<dbReference type="NCBIfam" id="TIGR04183">
    <property type="entry name" value="Por_Secre_tail"/>
    <property type="match status" value="1"/>
</dbReference>
<dbReference type="InterPro" id="IPR000209">
    <property type="entry name" value="Peptidase_S8/S53_dom"/>
</dbReference>
<evidence type="ECO:0000313" key="10">
    <source>
        <dbReference type="Proteomes" id="UP001203687"/>
    </source>
</evidence>
<keyword evidence="3" id="KW-0732">Signal</keyword>
<dbReference type="PROSITE" id="PS51892">
    <property type="entry name" value="SUBTILASE"/>
    <property type="match status" value="1"/>
</dbReference>